<evidence type="ECO:0000313" key="1">
    <source>
        <dbReference type="EMBL" id="KKL06399.1"/>
    </source>
</evidence>
<feature type="non-terminal residue" evidence="1">
    <location>
        <position position="1"/>
    </location>
</feature>
<name>A0A0F9AA18_9ZZZZ</name>
<proteinExistence type="predicted"/>
<protein>
    <submittedName>
        <fullName evidence="1">Uncharacterized protein</fullName>
    </submittedName>
</protein>
<accession>A0A0F9AA18</accession>
<gene>
    <name evidence="1" type="ORF">LCGC14_2596440</name>
</gene>
<reference evidence="1" key="1">
    <citation type="journal article" date="2015" name="Nature">
        <title>Complex archaea that bridge the gap between prokaryotes and eukaryotes.</title>
        <authorList>
            <person name="Spang A."/>
            <person name="Saw J.H."/>
            <person name="Jorgensen S.L."/>
            <person name="Zaremba-Niedzwiedzka K."/>
            <person name="Martijn J."/>
            <person name="Lind A.E."/>
            <person name="van Eijk R."/>
            <person name="Schleper C."/>
            <person name="Guy L."/>
            <person name="Ettema T.J."/>
        </authorList>
    </citation>
    <scope>NUCLEOTIDE SEQUENCE</scope>
</reference>
<sequence length="41" mass="4596">MAKLTEAAWKKGIEKEIASLNVRVAKLTAIVDKIKARLKMK</sequence>
<dbReference type="EMBL" id="LAZR01043721">
    <property type="protein sequence ID" value="KKL06399.1"/>
    <property type="molecule type" value="Genomic_DNA"/>
</dbReference>
<dbReference type="AlphaFoldDB" id="A0A0F9AA18"/>
<comment type="caution">
    <text evidence="1">The sequence shown here is derived from an EMBL/GenBank/DDBJ whole genome shotgun (WGS) entry which is preliminary data.</text>
</comment>
<organism evidence="1">
    <name type="scientific">marine sediment metagenome</name>
    <dbReference type="NCBI Taxonomy" id="412755"/>
    <lineage>
        <taxon>unclassified sequences</taxon>
        <taxon>metagenomes</taxon>
        <taxon>ecological metagenomes</taxon>
    </lineage>
</organism>